<comment type="caution">
    <text evidence="1">The sequence shown here is derived from an EMBL/GenBank/DDBJ whole genome shotgun (WGS) entry which is preliminary data.</text>
</comment>
<protein>
    <recommendedName>
        <fullName evidence="3">Ubiquitin-like domain-containing protein</fullName>
    </recommendedName>
</protein>
<reference evidence="1" key="1">
    <citation type="submission" date="2023-10" db="EMBL/GenBank/DDBJ databases">
        <authorList>
            <person name="Chen Y."/>
            <person name="Shah S."/>
            <person name="Dougan E. K."/>
            <person name="Thang M."/>
            <person name="Chan C."/>
        </authorList>
    </citation>
    <scope>NUCLEOTIDE SEQUENCE [LARGE SCALE GENOMIC DNA]</scope>
</reference>
<name>A0ABN9S2N7_9DINO</name>
<evidence type="ECO:0008006" key="3">
    <source>
        <dbReference type="Google" id="ProtNLM"/>
    </source>
</evidence>
<keyword evidence="2" id="KW-1185">Reference proteome</keyword>
<proteinExistence type="predicted"/>
<dbReference type="Proteomes" id="UP001189429">
    <property type="component" value="Unassembled WGS sequence"/>
</dbReference>
<evidence type="ECO:0000313" key="2">
    <source>
        <dbReference type="Proteomes" id="UP001189429"/>
    </source>
</evidence>
<dbReference type="EMBL" id="CAUYUJ010009169">
    <property type="protein sequence ID" value="CAK0826029.1"/>
    <property type="molecule type" value="Genomic_DNA"/>
</dbReference>
<organism evidence="1 2">
    <name type="scientific">Prorocentrum cordatum</name>
    <dbReference type="NCBI Taxonomy" id="2364126"/>
    <lineage>
        <taxon>Eukaryota</taxon>
        <taxon>Sar</taxon>
        <taxon>Alveolata</taxon>
        <taxon>Dinophyceae</taxon>
        <taxon>Prorocentrales</taxon>
        <taxon>Prorocentraceae</taxon>
        <taxon>Prorocentrum</taxon>
    </lineage>
</organism>
<gene>
    <name evidence="1" type="ORF">PCOR1329_LOCUS25997</name>
</gene>
<accession>A0ABN9S2N7</accession>
<evidence type="ECO:0000313" key="1">
    <source>
        <dbReference type="EMBL" id="CAK0826029.1"/>
    </source>
</evidence>
<sequence length="96" mass="9709">MRGTLSLSARLASTGRHVAFLELGPEDCVGGLNRAAGEAAGARFGGCAFRAVAGAVPLDEGAPLAAAGLQDGATVELIRGWSQRRGVNTGSGRHHQ</sequence>